<evidence type="ECO:0000256" key="3">
    <source>
        <dbReference type="ARBA" id="ARBA00022475"/>
    </source>
</evidence>
<dbReference type="InterPro" id="IPR049278">
    <property type="entry name" value="MS_channel_C"/>
</dbReference>
<dbReference type="Gene3D" id="2.30.30.60">
    <property type="match status" value="1"/>
</dbReference>
<evidence type="ECO:0000313" key="13">
    <source>
        <dbReference type="EMBL" id="MDQ0506322.1"/>
    </source>
</evidence>
<keyword evidence="9" id="KW-0732">Signal</keyword>
<evidence type="ECO:0000259" key="10">
    <source>
        <dbReference type="Pfam" id="PF00924"/>
    </source>
</evidence>
<dbReference type="SUPFAM" id="SSF82861">
    <property type="entry name" value="Mechanosensitive channel protein MscS (YggB), transmembrane region"/>
    <property type="match status" value="1"/>
</dbReference>
<keyword evidence="5 8" id="KW-1133">Transmembrane helix</keyword>
<feature type="transmembrane region" description="Helical" evidence="8">
    <location>
        <begin position="384"/>
        <end position="403"/>
    </location>
</feature>
<dbReference type="InterPro" id="IPR006685">
    <property type="entry name" value="MscS_channel_2nd"/>
</dbReference>
<evidence type="ECO:0000256" key="4">
    <source>
        <dbReference type="ARBA" id="ARBA00022692"/>
    </source>
</evidence>
<evidence type="ECO:0000256" key="7">
    <source>
        <dbReference type="SAM" id="MobiDB-lite"/>
    </source>
</evidence>
<feature type="transmembrane region" description="Helical" evidence="8">
    <location>
        <begin position="589"/>
        <end position="617"/>
    </location>
</feature>
<feature type="region of interest" description="Disordered" evidence="7">
    <location>
        <begin position="29"/>
        <end position="84"/>
    </location>
</feature>
<name>A0ABU0LGP3_XANAG</name>
<feature type="transmembrane region" description="Helical" evidence="8">
    <location>
        <begin position="472"/>
        <end position="495"/>
    </location>
</feature>
<protein>
    <submittedName>
        <fullName evidence="13">Small-conductance mechanosensitive channel</fullName>
    </submittedName>
</protein>
<keyword evidence="14" id="KW-1185">Reference proteome</keyword>
<feature type="transmembrane region" description="Helical" evidence="8">
    <location>
        <begin position="409"/>
        <end position="434"/>
    </location>
</feature>
<dbReference type="Pfam" id="PF12607">
    <property type="entry name" value="DUF3772"/>
    <property type="match status" value="1"/>
</dbReference>
<dbReference type="InterPro" id="IPR011014">
    <property type="entry name" value="MscS_channel_TM-2"/>
</dbReference>
<dbReference type="Gene3D" id="3.30.70.100">
    <property type="match status" value="1"/>
</dbReference>
<evidence type="ECO:0000256" key="5">
    <source>
        <dbReference type="ARBA" id="ARBA00022989"/>
    </source>
</evidence>
<dbReference type="SUPFAM" id="SSF50182">
    <property type="entry name" value="Sm-like ribonucleoproteins"/>
    <property type="match status" value="1"/>
</dbReference>
<feature type="transmembrane region" description="Helical" evidence="8">
    <location>
        <begin position="259"/>
        <end position="282"/>
    </location>
</feature>
<dbReference type="InterPro" id="IPR052702">
    <property type="entry name" value="MscS-like_channel"/>
</dbReference>
<dbReference type="Gene3D" id="1.10.287.1260">
    <property type="match status" value="1"/>
</dbReference>
<accession>A0ABU0LGP3</accession>
<comment type="subcellular location">
    <subcellularLocation>
        <location evidence="1">Cell membrane</location>
        <topology evidence="1">Multi-pass membrane protein</topology>
    </subcellularLocation>
</comment>
<evidence type="ECO:0000259" key="12">
    <source>
        <dbReference type="Pfam" id="PF21082"/>
    </source>
</evidence>
<feature type="transmembrane region" description="Helical" evidence="8">
    <location>
        <begin position="548"/>
        <end position="569"/>
    </location>
</feature>
<keyword evidence="4 8" id="KW-0812">Transmembrane</keyword>
<dbReference type="RefSeq" id="WP_237345744.1">
    <property type="nucleotide sequence ID" value="NZ_JABWGX010000012.1"/>
</dbReference>
<keyword evidence="6 8" id="KW-0472">Membrane</keyword>
<evidence type="ECO:0000256" key="9">
    <source>
        <dbReference type="SAM" id="SignalP"/>
    </source>
</evidence>
<evidence type="ECO:0000256" key="8">
    <source>
        <dbReference type="SAM" id="Phobius"/>
    </source>
</evidence>
<feature type="transmembrane region" description="Helical" evidence="8">
    <location>
        <begin position="669"/>
        <end position="698"/>
    </location>
</feature>
<dbReference type="InterPro" id="IPR022249">
    <property type="entry name" value="DUF3772"/>
</dbReference>
<feature type="transmembrane region" description="Helical" evidence="8">
    <location>
        <begin position="501"/>
        <end position="527"/>
    </location>
</feature>
<dbReference type="PANTHER" id="PTHR30347">
    <property type="entry name" value="POTASSIUM CHANNEL RELATED"/>
    <property type="match status" value="1"/>
</dbReference>
<dbReference type="InterPro" id="IPR023408">
    <property type="entry name" value="MscS_beta-dom_sf"/>
</dbReference>
<feature type="compositionally biased region" description="Low complexity" evidence="7">
    <location>
        <begin position="56"/>
        <end position="70"/>
    </location>
</feature>
<dbReference type="Pfam" id="PF21082">
    <property type="entry name" value="MS_channel_3rd"/>
    <property type="match status" value="1"/>
</dbReference>
<dbReference type="InterPro" id="IPR011066">
    <property type="entry name" value="MscS_channel_C_sf"/>
</dbReference>
<dbReference type="Pfam" id="PF00924">
    <property type="entry name" value="MS_channel_2nd"/>
    <property type="match status" value="1"/>
</dbReference>
<feature type="domain" description="Mechanosensitive ion channel MscS" evidence="10">
    <location>
        <begin position="687"/>
        <end position="753"/>
    </location>
</feature>
<feature type="transmembrane region" description="Helical" evidence="8">
    <location>
        <begin position="638"/>
        <end position="657"/>
    </location>
</feature>
<proteinExistence type="inferred from homology"/>
<organism evidence="13 14">
    <name type="scientific">Xanthobacter agilis</name>
    <dbReference type="NCBI Taxonomy" id="47492"/>
    <lineage>
        <taxon>Bacteria</taxon>
        <taxon>Pseudomonadati</taxon>
        <taxon>Pseudomonadota</taxon>
        <taxon>Alphaproteobacteria</taxon>
        <taxon>Hyphomicrobiales</taxon>
        <taxon>Xanthobacteraceae</taxon>
        <taxon>Xanthobacter</taxon>
    </lineage>
</organism>
<dbReference type="InterPro" id="IPR010920">
    <property type="entry name" value="LSM_dom_sf"/>
</dbReference>
<evidence type="ECO:0000256" key="6">
    <source>
        <dbReference type="ARBA" id="ARBA00023136"/>
    </source>
</evidence>
<comment type="similarity">
    <text evidence="2">Belongs to the MscS (TC 1.A.23) family.</text>
</comment>
<feature type="domain" description="DUF3772" evidence="11">
    <location>
        <begin position="189"/>
        <end position="242"/>
    </location>
</feature>
<evidence type="ECO:0000256" key="2">
    <source>
        <dbReference type="ARBA" id="ARBA00008017"/>
    </source>
</evidence>
<feature type="compositionally biased region" description="Pro residues" evidence="7">
    <location>
        <begin position="71"/>
        <end position="84"/>
    </location>
</feature>
<evidence type="ECO:0000256" key="1">
    <source>
        <dbReference type="ARBA" id="ARBA00004651"/>
    </source>
</evidence>
<feature type="chain" id="PRO_5046038754" evidence="9">
    <location>
        <begin position="22"/>
        <end position="873"/>
    </location>
</feature>
<sequence>MRLPKKLLVAALVLWAGMLGMDFDAGGQPSPAAAQTAVQPTATGTEAKKPEGQKPDAQPEAGKAAEAAAPAAPPPPPKALPPDPLVTAAREKIEANRAALDALEAGLSVEGLRASDLDDLRGRLDPIRRDLQQLADDIGPRLADARVRLKSIPPKPGEGAPPEDPGVTADRDRLQKTTGDLDAVLGPIRTLADRGAQATDRISARRRALFTSQLFERSDSILDPGLWAAAIAATGSEVHSTQLLISDWSTYAARRHEPLALTGILVGTFLVVALVVFVGRWLRARLRTPRPPGGETFTRLRSAREALKVLVLEATVAPVATVLCVSIIDAFEIIPPRADDLVHGIAIAIIIKAIGTGAARAMLAPGEPWRRMPPISDRAAVITFRYFSWAVWALVVAAVLNALHRVLFVPVGLTVVTSAIMALLIAAFIARFLLHLASSEEDEEAAAQNAPQAAETGRAQAHPIEGRLWVRFLVWLVVALVIGALVTGYVSFAAFVASRVVVASAILGILYVLYGLIDAFFSTGLAADTPRARHLSKTLGLKPANLELIGVIVAGLLKLLLFMVAAFLIVGSWGASSTDLMDTMERLSFGIHVGSITISLSSVLYAAIYLLVGIVIARGLQGWISASLLPRTGLEPSLQSSISTIVGYVGVIIAIMGSMSELGLNLENIALVAGALSVGIGFGLQAIVSNFVSGLILLAERPIRVGDTINVKGEEGYVRRISVRSTEIETFDRASVIVPNTDLITGMVKNWTHANTTGRIIITLNVAYDADAEQVRDILVSCACTHPQVLQSPPPRVFLTKFLDSGMVFELRCVVANVDYSLTVKSDLHFQILAKFRAAEIGLVSQPWASLGRAPTALVPQQPSAGGALPDGA</sequence>
<keyword evidence="3" id="KW-1003">Cell membrane</keyword>
<evidence type="ECO:0000313" key="14">
    <source>
        <dbReference type="Proteomes" id="UP001241747"/>
    </source>
</evidence>
<comment type="caution">
    <text evidence="13">The sequence shown here is derived from an EMBL/GenBank/DDBJ whole genome shotgun (WGS) entry which is preliminary data.</text>
</comment>
<feature type="region of interest" description="Disordered" evidence="7">
    <location>
        <begin position="151"/>
        <end position="171"/>
    </location>
</feature>
<feature type="transmembrane region" description="Helical" evidence="8">
    <location>
        <begin position="309"/>
        <end position="329"/>
    </location>
</feature>
<feature type="signal peptide" evidence="9">
    <location>
        <begin position="1"/>
        <end position="21"/>
    </location>
</feature>
<feature type="domain" description="Mechanosensitive ion channel MscS C-terminal" evidence="12">
    <location>
        <begin position="762"/>
        <end position="842"/>
    </location>
</feature>
<dbReference type="PANTHER" id="PTHR30347:SF1">
    <property type="entry name" value="MECHANOSENSITIVE CHANNEL MSCK"/>
    <property type="match status" value="1"/>
</dbReference>
<feature type="transmembrane region" description="Helical" evidence="8">
    <location>
        <begin position="341"/>
        <end position="363"/>
    </location>
</feature>
<gene>
    <name evidence="13" type="ORF">QOZ94_003131</name>
</gene>
<evidence type="ECO:0000259" key="11">
    <source>
        <dbReference type="Pfam" id="PF12607"/>
    </source>
</evidence>
<dbReference type="EMBL" id="JAUSVY010000007">
    <property type="protein sequence ID" value="MDQ0506322.1"/>
    <property type="molecule type" value="Genomic_DNA"/>
</dbReference>
<dbReference type="SUPFAM" id="SSF82689">
    <property type="entry name" value="Mechanosensitive channel protein MscS (YggB), C-terminal domain"/>
    <property type="match status" value="1"/>
</dbReference>
<feature type="compositionally biased region" description="Low complexity" evidence="7">
    <location>
        <begin position="29"/>
        <end position="43"/>
    </location>
</feature>
<reference evidence="13 14" key="1">
    <citation type="submission" date="2023-07" db="EMBL/GenBank/DDBJ databases">
        <title>Genomic Encyclopedia of Type Strains, Phase IV (KMG-IV): sequencing the most valuable type-strain genomes for metagenomic binning, comparative biology and taxonomic classification.</title>
        <authorList>
            <person name="Goeker M."/>
        </authorList>
    </citation>
    <scope>NUCLEOTIDE SEQUENCE [LARGE SCALE GENOMIC DNA]</scope>
    <source>
        <strain evidence="13 14">DSM 3770</strain>
    </source>
</reference>
<dbReference type="Proteomes" id="UP001241747">
    <property type="component" value="Unassembled WGS sequence"/>
</dbReference>